<protein>
    <submittedName>
        <fullName evidence="18">Polysaccharide export protein</fullName>
    </submittedName>
</protein>
<evidence type="ECO:0000313" key="18">
    <source>
        <dbReference type="EMBL" id="ABG64131.1"/>
    </source>
</evidence>
<reference evidence="18" key="1">
    <citation type="submission" date="2006-06" db="EMBL/GenBank/DDBJ databases">
        <title>Complete sequence of chromosome of Chelativorans sp. BNC1.</title>
        <authorList>
            <consortium name="US DOE Joint Genome Institute"/>
            <person name="Copeland A."/>
            <person name="Lucas S."/>
            <person name="Lapidus A."/>
            <person name="Barry K."/>
            <person name="Detter J.C."/>
            <person name="Glavina del Rio T."/>
            <person name="Hammon N."/>
            <person name="Israni S."/>
            <person name="Dalin E."/>
            <person name="Tice H."/>
            <person name="Pitluck S."/>
            <person name="Chertkov O."/>
            <person name="Brettin T."/>
            <person name="Bruce D."/>
            <person name="Han C."/>
            <person name="Tapia R."/>
            <person name="Gilna P."/>
            <person name="Schmutz J."/>
            <person name="Larimer F."/>
            <person name="Land M."/>
            <person name="Hauser L."/>
            <person name="Kyrpides N."/>
            <person name="Mikhailova N."/>
            <person name="Richardson P."/>
        </authorList>
    </citation>
    <scope>NUCLEOTIDE SEQUENCE</scope>
    <source>
        <strain evidence="18">BNC1</strain>
    </source>
</reference>
<keyword evidence="5" id="KW-0762">Sugar transport</keyword>
<evidence type="ECO:0000256" key="5">
    <source>
        <dbReference type="ARBA" id="ARBA00022597"/>
    </source>
</evidence>
<dbReference type="GO" id="GO:0015288">
    <property type="term" value="F:porin activity"/>
    <property type="evidence" value="ECO:0007669"/>
    <property type="project" value="UniProtKB-KW"/>
</dbReference>
<keyword evidence="4" id="KW-1134">Transmembrane beta strand</keyword>
<feature type="domain" description="SLBB" evidence="17">
    <location>
        <begin position="177"/>
        <end position="252"/>
    </location>
</feature>
<dbReference type="EMBL" id="CP000390">
    <property type="protein sequence ID" value="ABG64131.1"/>
    <property type="molecule type" value="Genomic_DNA"/>
</dbReference>
<keyword evidence="12" id="KW-0564">Palmitate</keyword>
<dbReference type="Gene3D" id="3.30.1950.10">
    <property type="entry name" value="wza like domain"/>
    <property type="match status" value="1"/>
</dbReference>
<comment type="similarity">
    <text evidence="2">Belongs to the BexD/CtrA/VexA family.</text>
</comment>
<keyword evidence="14" id="KW-0449">Lipoprotein</keyword>
<keyword evidence="3" id="KW-0813">Transport</keyword>
<evidence type="ECO:0000256" key="13">
    <source>
        <dbReference type="ARBA" id="ARBA00023237"/>
    </source>
</evidence>
<gene>
    <name evidence="18" type="ordered locus">Meso_2754</name>
</gene>
<evidence type="ECO:0000256" key="15">
    <source>
        <dbReference type="SAM" id="SignalP"/>
    </source>
</evidence>
<evidence type="ECO:0000259" key="16">
    <source>
        <dbReference type="Pfam" id="PF02563"/>
    </source>
</evidence>
<keyword evidence="13" id="KW-0998">Cell outer membrane</keyword>
<evidence type="ECO:0000256" key="11">
    <source>
        <dbReference type="ARBA" id="ARBA00023136"/>
    </source>
</evidence>
<dbReference type="STRING" id="266779.Meso_2754"/>
<organism evidence="18">
    <name type="scientific">Chelativorans sp. (strain BNC1)</name>
    <dbReference type="NCBI Taxonomy" id="266779"/>
    <lineage>
        <taxon>Bacteria</taxon>
        <taxon>Pseudomonadati</taxon>
        <taxon>Pseudomonadota</taxon>
        <taxon>Alphaproteobacteria</taxon>
        <taxon>Hyphomicrobiales</taxon>
        <taxon>Phyllobacteriaceae</taxon>
        <taxon>Chelativorans</taxon>
    </lineage>
</organism>
<evidence type="ECO:0000256" key="10">
    <source>
        <dbReference type="ARBA" id="ARBA00023114"/>
    </source>
</evidence>
<feature type="chain" id="PRO_5004180179" evidence="15">
    <location>
        <begin position="30"/>
        <end position="391"/>
    </location>
</feature>
<evidence type="ECO:0000256" key="6">
    <source>
        <dbReference type="ARBA" id="ARBA00022692"/>
    </source>
</evidence>
<dbReference type="HOGENOM" id="CLU_038343_4_0_5"/>
<feature type="domain" description="SLBB" evidence="17">
    <location>
        <begin position="262"/>
        <end position="361"/>
    </location>
</feature>
<keyword evidence="6" id="KW-0812">Transmembrane</keyword>
<proteinExistence type="inferred from homology"/>
<evidence type="ECO:0000259" key="17">
    <source>
        <dbReference type="Pfam" id="PF22461"/>
    </source>
</evidence>
<dbReference type="PANTHER" id="PTHR33619">
    <property type="entry name" value="POLYSACCHARIDE EXPORT PROTEIN GFCE-RELATED"/>
    <property type="match status" value="1"/>
</dbReference>
<accession>Q11EP4</accession>
<evidence type="ECO:0000256" key="7">
    <source>
        <dbReference type="ARBA" id="ARBA00022729"/>
    </source>
</evidence>
<feature type="signal peptide" evidence="15">
    <location>
        <begin position="1"/>
        <end position="29"/>
    </location>
</feature>
<dbReference type="PANTHER" id="PTHR33619:SF3">
    <property type="entry name" value="POLYSACCHARIDE EXPORT PROTEIN GFCE-RELATED"/>
    <property type="match status" value="1"/>
</dbReference>
<evidence type="ECO:0000256" key="14">
    <source>
        <dbReference type="ARBA" id="ARBA00023288"/>
    </source>
</evidence>
<name>Q11EP4_CHESB</name>
<dbReference type="InterPro" id="IPR003715">
    <property type="entry name" value="Poly_export_N"/>
</dbReference>
<comment type="subcellular location">
    <subcellularLocation>
        <location evidence="1">Cell outer membrane</location>
        <topology evidence="1">Multi-pass membrane protein</topology>
    </subcellularLocation>
</comment>
<dbReference type="GO" id="GO:0009279">
    <property type="term" value="C:cell outer membrane"/>
    <property type="evidence" value="ECO:0007669"/>
    <property type="project" value="UniProtKB-SubCell"/>
</dbReference>
<sequence precursor="true">MTIGWRTVSSCSRALTRLLLLIPLLSACAALPGQGPTALDIALGESSKSLPLDNYILVRLDSTEISRINSFQTPAQEGRIVSTLGGSRPITVGVGDTLAVNIWEASPDGLFSTAENKQVSLQVVVDGTGEIFVPYAGRIRAAGRSVEALRQAIQRTLEGQAAEPQVQVLVAENKSNNVVVVGDVVNAGHFPLPAQGLRLIEVIAQAGGAREPAYETVVTVTRGASKVTLRLHDVVSSPENNIWLAPGDTVLVKHEPRTYSAFGAVSSSGLISLKTETVTIAEALAQVGGLRDNTADMGGVYLFRFEDADLMRWLTSSDQQGKVALAHGGKVPVVYALDFKRPYAFFVAQEFRIRDKDILYVANHPTAEFGKFLATIVQPLIGAVRGASTLQ</sequence>
<dbReference type="OrthoDB" id="7198507at2"/>
<feature type="domain" description="Polysaccharide export protein N-terminal" evidence="16">
    <location>
        <begin position="89"/>
        <end position="170"/>
    </location>
</feature>
<evidence type="ECO:0000256" key="2">
    <source>
        <dbReference type="ARBA" id="ARBA00009450"/>
    </source>
</evidence>
<dbReference type="AlphaFoldDB" id="Q11EP4"/>
<dbReference type="GO" id="GO:0015159">
    <property type="term" value="F:polysaccharide transmembrane transporter activity"/>
    <property type="evidence" value="ECO:0007669"/>
    <property type="project" value="InterPro"/>
</dbReference>
<evidence type="ECO:0000256" key="8">
    <source>
        <dbReference type="ARBA" id="ARBA00023047"/>
    </source>
</evidence>
<dbReference type="KEGG" id="mes:Meso_2754"/>
<evidence type="ECO:0000256" key="3">
    <source>
        <dbReference type="ARBA" id="ARBA00022448"/>
    </source>
</evidence>
<keyword evidence="9" id="KW-0406">Ion transport</keyword>
<dbReference type="Pfam" id="PF22461">
    <property type="entry name" value="SLBB_2"/>
    <property type="match status" value="2"/>
</dbReference>
<evidence type="ECO:0000256" key="4">
    <source>
        <dbReference type="ARBA" id="ARBA00022452"/>
    </source>
</evidence>
<evidence type="ECO:0000256" key="1">
    <source>
        <dbReference type="ARBA" id="ARBA00004571"/>
    </source>
</evidence>
<dbReference type="InterPro" id="IPR049712">
    <property type="entry name" value="Poly_export"/>
</dbReference>
<dbReference type="Pfam" id="PF02563">
    <property type="entry name" value="Poly_export"/>
    <property type="match status" value="1"/>
</dbReference>
<dbReference type="eggNOG" id="COG1596">
    <property type="taxonomic scope" value="Bacteria"/>
</dbReference>
<dbReference type="GO" id="GO:0046930">
    <property type="term" value="C:pore complex"/>
    <property type="evidence" value="ECO:0007669"/>
    <property type="project" value="UniProtKB-KW"/>
</dbReference>
<dbReference type="InterPro" id="IPR054765">
    <property type="entry name" value="SLBB_dom"/>
</dbReference>
<evidence type="ECO:0000256" key="9">
    <source>
        <dbReference type="ARBA" id="ARBA00023065"/>
    </source>
</evidence>
<evidence type="ECO:0000256" key="12">
    <source>
        <dbReference type="ARBA" id="ARBA00023139"/>
    </source>
</evidence>
<dbReference type="PROSITE" id="PS51257">
    <property type="entry name" value="PROKAR_LIPOPROTEIN"/>
    <property type="match status" value="1"/>
</dbReference>
<dbReference type="GO" id="GO:0006811">
    <property type="term" value="P:monoatomic ion transport"/>
    <property type="evidence" value="ECO:0007669"/>
    <property type="project" value="UniProtKB-KW"/>
</dbReference>
<keyword evidence="10" id="KW-0626">Porin</keyword>
<keyword evidence="7 15" id="KW-0732">Signal</keyword>
<dbReference type="Gene3D" id="3.10.560.10">
    <property type="entry name" value="Outer membrane lipoprotein wza domain like"/>
    <property type="match status" value="2"/>
</dbReference>
<keyword evidence="11" id="KW-0472">Membrane</keyword>
<keyword evidence="8" id="KW-0625">Polysaccharide transport</keyword>